<evidence type="ECO:0000256" key="5">
    <source>
        <dbReference type="ARBA" id="ARBA00022695"/>
    </source>
</evidence>
<keyword evidence="6 10" id="KW-0547">Nucleotide-binding</keyword>
<keyword evidence="5 10" id="KW-0548">Nucleotidyltransferase</keyword>
<dbReference type="GO" id="GO:0016829">
    <property type="term" value="F:lyase activity"/>
    <property type="evidence" value="ECO:0007669"/>
    <property type="project" value="UniProtKB-KW"/>
</dbReference>
<evidence type="ECO:0000313" key="12">
    <source>
        <dbReference type="EMBL" id="WZL75236.1"/>
    </source>
</evidence>
<evidence type="ECO:0000256" key="8">
    <source>
        <dbReference type="ARBA" id="ARBA00022989"/>
    </source>
</evidence>
<feature type="domain" description="DAC" evidence="11">
    <location>
        <begin position="76"/>
        <end position="240"/>
    </location>
</feature>
<evidence type="ECO:0000313" key="13">
    <source>
        <dbReference type="Proteomes" id="UP001461341"/>
    </source>
</evidence>
<dbReference type="Proteomes" id="UP001461341">
    <property type="component" value="Chromosome"/>
</dbReference>
<evidence type="ECO:0000256" key="10">
    <source>
        <dbReference type="HAMAP-Rule" id="MF_01499"/>
    </source>
</evidence>
<dbReference type="InterPro" id="IPR003390">
    <property type="entry name" value="DNA_integrity_scan_DisA_N"/>
</dbReference>
<dbReference type="InterPro" id="IPR014046">
    <property type="entry name" value="C-di-AMP_synthase"/>
</dbReference>
<comment type="function">
    <text evidence="10">Catalyzes the condensation of 2 ATP molecules into cyclic di-AMP (c-di-AMP), a second messenger used to regulate differing processes in different bacteria.</text>
</comment>
<dbReference type="PROSITE" id="PS51794">
    <property type="entry name" value="DAC"/>
    <property type="match status" value="1"/>
</dbReference>
<dbReference type="PANTHER" id="PTHR34185:SF1">
    <property type="entry name" value="DIADENYLATE CYCLASE"/>
    <property type="match status" value="1"/>
</dbReference>
<dbReference type="GO" id="GO:0106408">
    <property type="term" value="F:diadenylate cyclase activity"/>
    <property type="evidence" value="ECO:0007669"/>
    <property type="project" value="UniProtKB-EC"/>
</dbReference>
<dbReference type="SUPFAM" id="SSF143597">
    <property type="entry name" value="YojJ-like"/>
    <property type="match status" value="1"/>
</dbReference>
<evidence type="ECO:0000256" key="2">
    <source>
        <dbReference type="ARBA" id="ARBA00022475"/>
    </source>
</evidence>
<protein>
    <recommendedName>
        <fullName evidence="10">Diadenylate cyclase</fullName>
        <shortName evidence="10">DAC</shortName>
        <ecNumber evidence="10">2.7.7.85</ecNumber>
    </recommendedName>
    <alternativeName>
        <fullName evidence="10">Cyclic-di-AMP synthase</fullName>
        <shortName evidence="10">c-di-AMP synthase</shortName>
    </alternativeName>
</protein>
<evidence type="ECO:0000256" key="4">
    <source>
        <dbReference type="ARBA" id="ARBA00022692"/>
    </source>
</evidence>
<feature type="transmembrane region" description="Helical" evidence="10">
    <location>
        <begin position="35"/>
        <end position="52"/>
    </location>
</feature>
<dbReference type="Pfam" id="PF02457">
    <property type="entry name" value="DAC"/>
    <property type="match status" value="1"/>
</dbReference>
<dbReference type="PIRSF" id="PIRSF004793">
    <property type="entry name" value="UCP004793"/>
    <property type="match status" value="1"/>
</dbReference>
<keyword evidence="12" id="KW-0456">Lyase</keyword>
<dbReference type="Gene3D" id="3.40.1700.10">
    <property type="entry name" value="DNA integrity scanning protein, DisA, N-terminal domain"/>
    <property type="match status" value="1"/>
</dbReference>
<dbReference type="EMBL" id="CP121689">
    <property type="protein sequence ID" value="WZL75236.1"/>
    <property type="molecule type" value="Genomic_DNA"/>
</dbReference>
<keyword evidence="2 10" id="KW-1003">Cell membrane</keyword>
<organism evidence="12 13">
    <name type="scientific">Thermatribacter velox</name>
    <dbReference type="NCBI Taxonomy" id="3039681"/>
    <lineage>
        <taxon>Bacteria</taxon>
        <taxon>Pseudomonadati</taxon>
        <taxon>Atribacterota</taxon>
        <taxon>Atribacteria</taxon>
        <taxon>Atribacterales</taxon>
        <taxon>Thermatribacteraceae</taxon>
        <taxon>Thermatribacter</taxon>
    </lineage>
</organism>
<dbReference type="HAMAP" id="MF_01499">
    <property type="entry name" value="DacA"/>
    <property type="match status" value="1"/>
</dbReference>
<keyword evidence="3 10" id="KW-0808">Transferase</keyword>
<dbReference type="PANTHER" id="PTHR34185">
    <property type="entry name" value="DIADENYLATE CYCLASE"/>
    <property type="match status" value="1"/>
</dbReference>
<evidence type="ECO:0000256" key="6">
    <source>
        <dbReference type="ARBA" id="ARBA00022741"/>
    </source>
</evidence>
<evidence type="ECO:0000259" key="11">
    <source>
        <dbReference type="PROSITE" id="PS51794"/>
    </source>
</evidence>
<dbReference type="InterPro" id="IPR036888">
    <property type="entry name" value="DNA_integrity_DisA_N_sf"/>
</dbReference>
<feature type="transmembrane region" description="Helical" evidence="10">
    <location>
        <begin position="58"/>
        <end position="75"/>
    </location>
</feature>
<dbReference type="InterPro" id="IPR034701">
    <property type="entry name" value="CdaA"/>
</dbReference>
<sequence>MFALGWRHILELIVLYCFVFYLLRFLHGTPLVAPLNFLSFIFIAAGVSNFAGLKELNFFWKVLLAGYVASMLIVFQPEIRRIYTNRAYHRETTPVMSGLLFHNEELRGKLIDDLVITCQTLSRKKIGALIVLERSNSLKDFIQTGILIDAVFSPELAISIFLVESPLHDGAIILRENRLLAAGCILPLAEVVEGKKLVGTRHRAGIGITEQTDALAIVVSEETGKISLAVHGKMAWGIETPALKKMLKILYRKV</sequence>
<keyword evidence="13" id="KW-1185">Reference proteome</keyword>
<dbReference type="InterPro" id="IPR050338">
    <property type="entry name" value="DisA"/>
</dbReference>
<feature type="transmembrane region" description="Helical" evidence="10">
    <location>
        <begin position="6"/>
        <end position="23"/>
    </location>
</feature>
<dbReference type="NCBIfam" id="TIGR00159">
    <property type="entry name" value="diadenylate cyclase CdaA"/>
    <property type="match status" value="1"/>
</dbReference>
<dbReference type="RefSeq" id="WP_369017382.1">
    <property type="nucleotide sequence ID" value="NZ_CP121689.1"/>
</dbReference>
<evidence type="ECO:0000256" key="3">
    <source>
        <dbReference type="ARBA" id="ARBA00022679"/>
    </source>
</evidence>
<keyword evidence="4 10" id="KW-0812">Transmembrane</keyword>
<keyword evidence="8 10" id="KW-1133">Transmembrane helix</keyword>
<reference evidence="12 13" key="1">
    <citation type="submission" date="2023-03" db="EMBL/GenBank/DDBJ databases">
        <title>Novel Species.</title>
        <authorList>
            <person name="Ma S."/>
        </authorList>
    </citation>
    <scope>NUCLEOTIDE SEQUENCE [LARGE SCALE GENOMIC DNA]</scope>
    <source>
        <strain evidence="12 13">B11</strain>
    </source>
</reference>
<accession>A0ABZ2YAC2</accession>
<comment type="catalytic activity">
    <reaction evidence="1 10">
        <text>2 ATP = 3',3'-c-di-AMP + 2 diphosphate</text>
        <dbReference type="Rhea" id="RHEA:35655"/>
        <dbReference type="ChEBI" id="CHEBI:30616"/>
        <dbReference type="ChEBI" id="CHEBI:33019"/>
        <dbReference type="ChEBI" id="CHEBI:71500"/>
        <dbReference type="EC" id="2.7.7.85"/>
    </reaction>
</comment>
<dbReference type="EC" id="2.7.7.85" evidence="10"/>
<comment type="similarity">
    <text evidence="10">Belongs to the adenylate cyclase family. DacA/CdaA subfamily.</text>
</comment>
<evidence type="ECO:0000256" key="1">
    <source>
        <dbReference type="ARBA" id="ARBA00000877"/>
    </source>
</evidence>
<keyword evidence="9 10" id="KW-0472">Membrane</keyword>
<comment type="caution">
    <text evidence="10">Lacks conserved residue(s) required for the propagation of feature annotation.</text>
</comment>
<keyword evidence="7 10" id="KW-0067">ATP-binding</keyword>
<comment type="subunit">
    <text evidence="10">Probably a homodimer.</text>
</comment>
<evidence type="ECO:0000256" key="9">
    <source>
        <dbReference type="ARBA" id="ARBA00023136"/>
    </source>
</evidence>
<evidence type="ECO:0000256" key="7">
    <source>
        <dbReference type="ARBA" id="ARBA00022840"/>
    </source>
</evidence>
<proteinExistence type="inferred from homology"/>
<name>A0ABZ2YAC2_9BACT</name>
<gene>
    <name evidence="12" type="primary">cdaA</name>
    <name evidence="10" type="synonym">dacA</name>
    <name evidence="12" type="ORF">QBE54_06435</name>
</gene>